<protein>
    <submittedName>
        <fullName evidence="1">Uncharacterized protein</fullName>
    </submittedName>
</protein>
<evidence type="ECO:0000313" key="2">
    <source>
        <dbReference type="Proteomes" id="UP000033188"/>
    </source>
</evidence>
<name>A0A061DBW3_BABBI</name>
<dbReference type="AlphaFoldDB" id="A0A061DBW3"/>
<dbReference type="EMBL" id="LK391711">
    <property type="protein sequence ID" value="CDR98068.1"/>
    <property type="molecule type" value="Genomic_DNA"/>
</dbReference>
<dbReference type="Proteomes" id="UP000033188">
    <property type="component" value="Chromosome 5"/>
</dbReference>
<dbReference type="STRING" id="5866.A0A061DBW3"/>
<keyword evidence="2" id="KW-1185">Reference proteome</keyword>
<proteinExistence type="predicted"/>
<dbReference type="OMA" id="HFDGRHP"/>
<gene>
    <name evidence="1" type="ORF">BBBOND_0405530</name>
</gene>
<dbReference type="OrthoDB" id="366259at2759"/>
<dbReference type="RefSeq" id="XP_012770254.1">
    <property type="nucleotide sequence ID" value="XM_012914800.1"/>
</dbReference>
<evidence type="ECO:0000313" key="1">
    <source>
        <dbReference type="EMBL" id="CDR98068.1"/>
    </source>
</evidence>
<organism evidence="1 2">
    <name type="scientific">Babesia bigemina</name>
    <dbReference type="NCBI Taxonomy" id="5866"/>
    <lineage>
        <taxon>Eukaryota</taxon>
        <taxon>Sar</taxon>
        <taxon>Alveolata</taxon>
        <taxon>Apicomplexa</taxon>
        <taxon>Aconoidasida</taxon>
        <taxon>Piroplasmida</taxon>
        <taxon>Babesiidae</taxon>
        <taxon>Babesia</taxon>
    </lineage>
</organism>
<accession>A0A061DBW3</accession>
<dbReference type="VEuPathDB" id="PiroplasmaDB:BBBOND_0405530"/>
<dbReference type="GeneID" id="24566609"/>
<sequence length="1212" mass="136821">MLRTYVHPVSKGATFRQKCRFSSIFDVVRQRKLEQSNTVAADNPAPLQKSAVVDDKSRTGRGDESNAHQIWKQFNVLLSKPIGYRNVWQLRYLSARALELLAITRAEELCKITTVLAHMKYRNVVLLQGISEALSWYCKLRNCKISYVTSFLRACATLKFVPSYRHLDVFFAELDKPHQTPSVGDHLRFMQFMVENGLHDGDVFMNFFERCRDKCLNDMGYMDHKHLASFSQTQLIIDPTDSDVFNRICLNFERNCEKGEVAQFLMLSNSMGRCHISELPSHYLRVVGHYLEHPDKWSPKLLITVLHVLKKFYYRDTVALSRIGNITVRNISQFTSEQLCAVLNCYAAMSYKHKELVHGIVRSQFAYEGDKQKTHFSTGLQDVNARLKVLAGIANMLAKVDYKPIAIMKSITESTIHCMQSIIGDTEPATTDKGDGTDEVNLLPNTIPWVIYGSRSLHSGDAAKQIGAGSAPEVLTGSMIVDMLPTTVLNAKGTEEEHNKKRTALRRLLRPENIAYTSTGTSMADLSQLKVLPMSVDVVRQQSLKECMDEFLNLHFDGRHPASRRLNMRKLMQLQSEQLKLRKSFKSSNVLHTVRLEKKRAAKISVSIRKLKRKMRYAGSRHVQMTQYFINECRVLKRCFLRPYTAPIRTEASRSHVAISSGSSSTLPMASDDPRAQQIADAWKRFNRWSVSRPSIAQQYNEDFGNVQISNGHLNCRMDTTDATSQPVGYMAPTAGASDRPPVIPKSQWNVVRHLESFVDRRTPVFVDDALFMKPVRVSSLYSWRLKKKLKALERSHTENAMGDTIRYMYHNGLWRKPQKEMDVTIPMEQPLWRHLFTIVSSLHKLNFTSFDMINKLTKVMQMATPVNVEQGDRNIVDNRPQELCGVLVATLKGFGYMISSISGIISRDASGELASRLLKTVCNSNIINTVTTLSEQRNARIPLADLTRIMRTFNALVFVKYGRIRVHNIVAKLGRLRNSDDAKTTGSVELSVESGSAICFNRPSWAVMDTYESLVTLARICVSEHGGRFSNCGDTANEGADALIRLLDEVTYIQSMWSMYSSVIPGGETMRKIATVGSDLADALLGCLDKGATRDDVLRGVCAIRRLRLTRDLFVDGETACEDVASNGGDREDSSDHQIRLRKLTVEHRITADEINGAMCAVYAGAFHPPLKLRHDNHLRSGMVAIHTYADPTTAATGILHNYYADHYNAV</sequence>
<reference evidence="2" key="1">
    <citation type="journal article" date="2014" name="Nucleic Acids Res.">
        <title>The evolutionary dynamics of variant antigen genes in Babesia reveal a history of genomic innovation underlying host-parasite interaction.</title>
        <authorList>
            <person name="Jackson A.P."/>
            <person name="Otto T.D."/>
            <person name="Darby A."/>
            <person name="Ramaprasad A."/>
            <person name="Xia D."/>
            <person name="Echaide I.E."/>
            <person name="Farber M."/>
            <person name="Gahlot S."/>
            <person name="Gamble J."/>
            <person name="Gupta D."/>
            <person name="Gupta Y."/>
            <person name="Jackson L."/>
            <person name="Malandrin L."/>
            <person name="Malas T.B."/>
            <person name="Moussa E."/>
            <person name="Nair M."/>
            <person name="Reid A.J."/>
            <person name="Sanders M."/>
            <person name="Sharma J."/>
            <person name="Tracey A."/>
            <person name="Quail M.A."/>
            <person name="Weir W."/>
            <person name="Wastling J.M."/>
            <person name="Hall N."/>
            <person name="Willadsen P."/>
            <person name="Lingelbach K."/>
            <person name="Shiels B."/>
            <person name="Tait A."/>
            <person name="Berriman M."/>
            <person name="Allred D.R."/>
            <person name="Pain A."/>
        </authorList>
    </citation>
    <scope>NUCLEOTIDE SEQUENCE [LARGE SCALE GENOMIC DNA]</scope>
    <source>
        <strain evidence="2">Bond</strain>
    </source>
</reference>
<dbReference type="KEGG" id="bbig:BBBOND_0405530"/>